<dbReference type="STRING" id="1408157.A0A1J7JCU6"/>
<feature type="domain" description="Glucose-methanol-choline oxidoreductase N-terminal" evidence="4">
    <location>
        <begin position="308"/>
        <end position="322"/>
    </location>
</feature>
<comment type="similarity">
    <text evidence="1">Belongs to the GMC oxidoreductase family.</text>
</comment>
<evidence type="ECO:0000256" key="3">
    <source>
        <dbReference type="SAM" id="SignalP"/>
    </source>
</evidence>
<dbReference type="GO" id="GO:0044550">
    <property type="term" value="P:secondary metabolite biosynthetic process"/>
    <property type="evidence" value="ECO:0007669"/>
    <property type="project" value="TreeGrafter"/>
</dbReference>
<evidence type="ECO:0000313" key="5">
    <source>
        <dbReference type="EMBL" id="OIW27068.1"/>
    </source>
</evidence>
<dbReference type="InterPro" id="IPR036188">
    <property type="entry name" value="FAD/NAD-bd_sf"/>
</dbReference>
<dbReference type="InterPro" id="IPR000172">
    <property type="entry name" value="GMC_OxRdtase_N"/>
</dbReference>
<feature type="chain" id="PRO_5009644989" evidence="3">
    <location>
        <begin position="22"/>
        <end position="630"/>
    </location>
</feature>
<keyword evidence="2" id="KW-0274">FAD</keyword>
<gene>
    <name evidence="5" type="ORF">CONLIGDRAFT_707828</name>
</gene>
<reference evidence="5 6" key="1">
    <citation type="submission" date="2016-10" db="EMBL/GenBank/DDBJ databases">
        <title>Draft genome sequence of Coniochaeta ligniaria NRRL30616, a lignocellulolytic fungus for bioabatement of inhibitors in plant biomass hydrolysates.</title>
        <authorList>
            <consortium name="DOE Joint Genome Institute"/>
            <person name="Jimenez D.J."/>
            <person name="Hector R.E."/>
            <person name="Riley R."/>
            <person name="Sun H."/>
            <person name="Grigoriev I.V."/>
            <person name="Van Elsas J.D."/>
            <person name="Nichols N.N."/>
        </authorList>
    </citation>
    <scope>NUCLEOTIDE SEQUENCE [LARGE SCALE GENOMIC DNA]</scope>
    <source>
        <strain evidence="5 6">NRRL 30616</strain>
    </source>
</reference>
<dbReference type="PROSITE" id="PS00624">
    <property type="entry name" value="GMC_OXRED_2"/>
    <property type="match status" value="1"/>
</dbReference>
<accession>A0A1J7JCU6</accession>
<evidence type="ECO:0000256" key="1">
    <source>
        <dbReference type="ARBA" id="ARBA00010790"/>
    </source>
</evidence>
<keyword evidence="6" id="KW-1185">Reference proteome</keyword>
<keyword evidence="2" id="KW-0285">Flavoprotein</keyword>
<dbReference type="Pfam" id="PF00732">
    <property type="entry name" value="GMC_oxred_N"/>
    <property type="match status" value="1"/>
</dbReference>
<dbReference type="SUPFAM" id="SSF54373">
    <property type="entry name" value="FAD-linked reductases, C-terminal domain"/>
    <property type="match status" value="1"/>
</dbReference>
<name>A0A1J7JCU6_9PEZI</name>
<comment type="cofactor">
    <cofactor evidence="2">
        <name>FAD</name>
        <dbReference type="ChEBI" id="CHEBI:57692"/>
    </cofactor>
</comment>
<keyword evidence="3" id="KW-0732">Signal</keyword>
<dbReference type="OrthoDB" id="269227at2759"/>
<dbReference type="InParanoid" id="A0A1J7JCU6"/>
<dbReference type="Gene3D" id="3.30.560.10">
    <property type="entry name" value="Glucose Oxidase, domain 3"/>
    <property type="match status" value="1"/>
</dbReference>
<dbReference type="Gene3D" id="3.50.50.60">
    <property type="entry name" value="FAD/NAD(P)-binding domain"/>
    <property type="match status" value="1"/>
</dbReference>
<dbReference type="InterPro" id="IPR012132">
    <property type="entry name" value="GMC_OxRdtase"/>
</dbReference>
<dbReference type="AlphaFoldDB" id="A0A1J7JCU6"/>
<dbReference type="GO" id="GO:0050660">
    <property type="term" value="F:flavin adenine dinucleotide binding"/>
    <property type="evidence" value="ECO:0007669"/>
    <property type="project" value="InterPro"/>
</dbReference>
<evidence type="ECO:0000256" key="2">
    <source>
        <dbReference type="PIRSR" id="PIRSR000137-2"/>
    </source>
</evidence>
<feature type="binding site" evidence="2">
    <location>
        <position position="118"/>
    </location>
    <ligand>
        <name>FAD</name>
        <dbReference type="ChEBI" id="CHEBI:57692"/>
    </ligand>
</feature>
<dbReference type="InterPro" id="IPR007867">
    <property type="entry name" value="GMC_OxRtase_C"/>
</dbReference>
<dbReference type="PANTHER" id="PTHR11552:SF115">
    <property type="entry name" value="DEHYDROGENASE XPTC-RELATED"/>
    <property type="match status" value="1"/>
</dbReference>
<evidence type="ECO:0000313" key="6">
    <source>
        <dbReference type="Proteomes" id="UP000182658"/>
    </source>
</evidence>
<protein>
    <submittedName>
        <fullName evidence="5">Alcohol oxidase</fullName>
    </submittedName>
</protein>
<organism evidence="5 6">
    <name type="scientific">Coniochaeta ligniaria NRRL 30616</name>
    <dbReference type="NCBI Taxonomy" id="1408157"/>
    <lineage>
        <taxon>Eukaryota</taxon>
        <taxon>Fungi</taxon>
        <taxon>Dikarya</taxon>
        <taxon>Ascomycota</taxon>
        <taxon>Pezizomycotina</taxon>
        <taxon>Sordariomycetes</taxon>
        <taxon>Sordariomycetidae</taxon>
        <taxon>Coniochaetales</taxon>
        <taxon>Coniochaetaceae</taxon>
        <taxon>Coniochaeta</taxon>
    </lineage>
</organism>
<evidence type="ECO:0000259" key="4">
    <source>
        <dbReference type="PROSITE" id="PS00624"/>
    </source>
</evidence>
<dbReference type="Pfam" id="PF05199">
    <property type="entry name" value="GMC_oxred_C"/>
    <property type="match status" value="1"/>
</dbReference>
<feature type="binding site" evidence="2">
    <location>
        <position position="268"/>
    </location>
    <ligand>
        <name>FAD</name>
        <dbReference type="ChEBI" id="CHEBI:57692"/>
    </ligand>
</feature>
<dbReference type="SUPFAM" id="SSF51905">
    <property type="entry name" value="FAD/NAD(P)-binding domain"/>
    <property type="match status" value="1"/>
</dbReference>
<feature type="signal peptide" evidence="3">
    <location>
        <begin position="1"/>
        <end position="21"/>
    </location>
</feature>
<dbReference type="GO" id="GO:0016614">
    <property type="term" value="F:oxidoreductase activity, acting on CH-OH group of donors"/>
    <property type="evidence" value="ECO:0007669"/>
    <property type="project" value="InterPro"/>
</dbReference>
<sequence length="630" mass="68047">MLYLPGLLFVASFGFGHLAVASRGAGWKVLSRATDVQSTYDFVVIGGGTAGLTVADRLTEDGKTTVLVIEHGELLDSPLISTVQGGMQGFSSQLMYSINSVPQVNLRNHTIAVLAGKVVGGSSAVNAMMTVRGTAEDYDRWGSFFDNPSGWNWEGMLPYFKKALNFVPPNADVAEESDIRYNQSFWGNTSGVYTSWPSYQYPGTKAQIDAFKTMPGVDFVSDSGSGRPGVYWFPQFMDPKNVTRSYARTGHYDTIKRDNYQLVAGSKVLRIRLDGNVATGVEFLSARANSTESPVLVTARKEVILAAGAIHSPQVLQRSGVGPRKVLTAANITTVVDLAGVGQNFQDHPMVQMLVSFRNFTFTPSAQDLFTNASFRHWADQVWAANKTGPYSLATGNAAAWLPFPVISSRFAEIADKLAAQDPGTSLPPDTDKGVVAGYAAQLKSFAAAMRLNNTAFYNLGLTGGSSNGIIVDLHPLSRGSVNIDPEDPEGEPLVDYRALTNTVDIDVMTEIMRYTRQYYFNNTATAGWAPRELSPGPKIQSDGELAAYLADTLSPTEFHPAGTCAMMPKELGGVVDQELRVYGVSRLRVVDASIMPTLPGGNTCQTVYAIAEKVSVQQCYLCTSLGTRT</sequence>
<dbReference type="PANTHER" id="PTHR11552">
    <property type="entry name" value="GLUCOSE-METHANOL-CHOLINE GMC OXIDOREDUCTASE"/>
    <property type="match status" value="1"/>
</dbReference>
<proteinExistence type="inferred from homology"/>
<dbReference type="Proteomes" id="UP000182658">
    <property type="component" value="Unassembled WGS sequence"/>
</dbReference>
<dbReference type="EMBL" id="KV875100">
    <property type="protein sequence ID" value="OIW27068.1"/>
    <property type="molecule type" value="Genomic_DNA"/>
</dbReference>
<dbReference type="PIRSF" id="PIRSF000137">
    <property type="entry name" value="Alcohol_oxidase"/>
    <property type="match status" value="1"/>
</dbReference>